<name>A0A4Q0MF90_9SPHI</name>
<sequence>MRRLIAIAIVLSFSGKLFAQKKDLNYLKYSVEEAPEWSALFKRSSGWFGGDGIYTIPLNAPENRFAGAAGKTLFLFSDSMIGTIIGDSLQDGSRMIHNSVAVLNGNKPLPENMEFHWKKNERGEAETIFEPLTPKTQKGDYYWLGDGFVNPQLNNALYIFGYRIHNVSEEAFGFREVGNTLIKIPAGSKPPFSDYQQMDTPFFLKDEDNDIGSFGAGIFVNTKDSGAPSPDGYVYIYGVRGKAKNLLVARVKPEDFERFKRWRFWDGKSWNANINKAAVLTNAVSNELSVSPLPDGRYALVFQVNGIGTTVGLRLGSSPVGPFGPIIKIWDSSKDAEEKTYIMYNAKVHPSLSAPDELLISYNVNSVDFIRDLKKNPYLYRPRFIRVKLL</sequence>
<gene>
    <name evidence="2" type="ORF">EKH83_04030</name>
</gene>
<dbReference type="Pfam" id="PF13810">
    <property type="entry name" value="DUF4185"/>
    <property type="match status" value="1"/>
</dbReference>
<comment type="caution">
    <text evidence="2">The sequence shown here is derived from an EMBL/GenBank/DDBJ whole genome shotgun (WGS) entry which is preliminary data.</text>
</comment>
<accession>A0A4Q0MF90</accession>
<evidence type="ECO:0000313" key="3">
    <source>
        <dbReference type="Proteomes" id="UP000290848"/>
    </source>
</evidence>
<feature type="domain" description="DUF4185" evidence="1">
    <location>
        <begin position="229"/>
        <end position="354"/>
    </location>
</feature>
<dbReference type="InterPro" id="IPR025442">
    <property type="entry name" value="DUF4185"/>
</dbReference>
<dbReference type="EMBL" id="RXOC01000002">
    <property type="protein sequence ID" value="RXF71863.1"/>
    <property type="molecule type" value="Genomic_DNA"/>
</dbReference>
<organism evidence="2 3">
    <name type="scientific">Arcticibacter tournemirensis</name>
    <dbReference type="NCBI Taxonomy" id="699437"/>
    <lineage>
        <taxon>Bacteria</taxon>
        <taxon>Pseudomonadati</taxon>
        <taxon>Bacteroidota</taxon>
        <taxon>Sphingobacteriia</taxon>
        <taxon>Sphingobacteriales</taxon>
        <taxon>Sphingobacteriaceae</taxon>
        <taxon>Arcticibacter</taxon>
    </lineage>
</organism>
<dbReference type="AlphaFoldDB" id="A0A4Q0MF90"/>
<evidence type="ECO:0000259" key="1">
    <source>
        <dbReference type="Pfam" id="PF13810"/>
    </source>
</evidence>
<reference evidence="2 3" key="1">
    <citation type="submission" date="2018-12" db="EMBL/GenBank/DDBJ databases">
        <title>The Draft Genome Sequence of the Soil Bacterium Pedobacter tournemirensis R1.</title>
        <authorList>
            <person name="He J."/>
        </authorList>
    </citation>
    <scope>NUCLEOTIDE SEQUENCE [LARGE SCALE GENOMIC DNA]</scope>
    <source>
        <strain evidence="2 3">R1</strain>
    </source>
</reference>
<protein>
    <submittedName>
        <fullName evidence="2">DUF4185 domain-containing protein</fullName>
    </submittedName>
</protein>
<dbReference type="Proteomes" id="UP000290848">
    <property type="component" value="Unassembled WGS sequence"/>
</dbReference>
<proteinExistence type="predicted"/>
<evidence type="ECO:0000313" key="2">
    <source>
        <dbReference type="EMBL" id="RXF71863.1"/>
    </source>
</evidence>
<dbReference type="RefSeq" id="WP_128768112.1">
    <property type="nucleotide sequence ID" value="NZ_RXOC01000002.1"/>
</dbReference>